<evidence type="ECO:0000313" key="2">
    <source>
        <dbReference type="Proteomes" id="UP000887159"/>
    </source>
</evidence>
<keyword evidence="2" id="KW-1185">Reference proteome</keyword>
<dbReference type="Proteomes" id="UP000887159">
    <property type="component" value="Unassembled WGS sequence"/>
</dbReference>
<protein>
    <submittedName>
        <fullName evidence="1">Uncharacterized protein</fullName>
    </submittedName>
</protein>
<accession>A0A8X7BKE8</accession>
<organism evidence="1 2">
    <name type="scientific">Trichonephila clavipes</name>
    <name type="common">Golden silk orbweaver</name>
    <name type="synonym">Nephila clavipes</name>
    <dbReference type="NCBI Taxonomy" id="2585209"/>
    <lineage>
        <taxon>Eukaryota</taxon>
        <taxon>Metazoa</taxon>
        <taxon>Ecdysozoa</taxon>
        <taxon>Arthropoda</taxon>
        <taxon>Chelicerata</taxon>
        <taxon>Arachnida</taxon>
        <taxon>Araneae</taxon>
        <taxon>Araneomorphae</taxon>
        <taxon>Entelegynae</taxon>
        <taxon>Araneoidea</taxon>
        <taxon>Nephilidae</taxon>
        <taxon>Trichonephila</taxon>
    </lineage>
</organism>
<reference evidence="1" key="1">
    <citation type="submission" date="2020-08" db="EMBL/GenBank/DDBJ databases">
        <title>Multicomponent nature underlies the extraordinary mechanical properties of spider dragline silk.</title>
        <authorList>
            <person name="Kono N."/>
            <person name="Nakamura H."/>
            <person name="Mori M."/>
            <person name="Yoshida Y."/>
            <person name="Ohtoshi R."/>
            <person name="Malay A.D."/>
            <person name="Moran D.A.P."/>
            <person name="Tomita M."/>
            <person name="Numata K."/>
            <person name="Arakawa K."/>
        </authorList>
    </citation>
    <scope>NUCLEOTIDE SEQUENCE</scope>
</reference>
<evidence type="ECO:0000313" key="1">
    <source>
        <dbReference type="EMBL" id="GFY33617.1"/>
    </source>
</evidence>
<dbReference type="EMBL" id="BMAU01021418">
    <property type="protein sequence ID" value="GFY33617.1"/>
    <property type="molecule type" value="Genomic_DNA"/>
</dbReference>
<dbReference type="AlphaFoldDB" id="A0A8X7BKE8"/>
<gene>
    <name evidence="1" type="ORF">TNCV_4593291</name>
</gene>
<sequence length="133" mass="15038">MQFLHGTEILLIRDFLSSGGGNFSLRPEFRSLKIFDKEQGLAGQCALCCLRRNGNGKVNGTGRRKSNFELYQSYKDSGTVRTSSKYNELNGQVTLLEWTKTALLKKSSMPNQLAHEERVGQILEGWMAYEKIT</sequence>
<comment type="caution">
    <text evidence="1">The sequence shown here is derived from an EMBL/GenBank/DDBJ whole genome shotgun (WGS) entry which is preliminary data.</text>
</comment>
<name>A0A8X7BKE8_TRICX</name>
<proteinExistence type="predicted"/>